<name>A0ABT8JTB8_9BACL</name>
<dbReference type="EMBL" id="JAROCC010000010">
    <property type="protein sequence ID" value="MDN4608403.1"/>
    <property type="molecule type" value="Genomic_DNA"/>
</dbReference>
<protein>
    <submittedName>
        <fullName evidence="2">Uncharacterized protein</fullName>
    </submittedName>
</protein>
<gene>
    <name evidence="2" type="ORF">P5G49_13075</name>
</gene>
<evidence type="ECO:0000256" key="1">
    <source>
        <dbReference type="SAM" id="Phobius"/>
    </source>
</evidence>
<keyword evidence="1" id="KW-0812">Transmembrane</keyword>
<comment type="caution">
    <text evidence="2">The sequence shown here is derived from an EMBL/GenBank/DDBJ whole genome shotgun (WGS) entry which is preliminary data.</text>
</comment>
<accession>A0ABT8JTB8</accession>
<proteinExistence type="predicted"/>
<sequence>KRNSNSSSFLLASFKMSISNPKIRFVPFTDRVGSRTLFVDVLLFSFQGSLFVLVKATSLIYHVKVLESSTFLN</sequence>
<keyword evidence="3" id="KW-1185">Reference proteome</keyword>
<keyword evidence="1" id="KW-0472">Membrane</keyword>
<dbReference type="Proteomes" id="UP001175097">
    <property type="component" value="Unassembled WGS sequence"/>
</dbReference>
<reference evidence="2" key="1">
    <citation type="submission" date="2023-03" db="EMBL/GenBank/DDBJ databases">
        <title>MT1 and MT2 Draft Genomes of Novel Species.</title>
        <authorList>
            <person name="Venkateswaran K."/>
        </authorList>
    </citation>
    <scope>NUCLEOTIDE SEQUENCE</scope>
    <source>
        <strain evidence="2">F6_3S_P_2</strain>
    </source>
</reference>
<organism evidence="2 3">
    <name type="scientific">Sporosarcina highlanderae</name>
    <dbReference type="NCBI Taxonomy" id="3035916"/>
    <lineage>
        <taxon>Bacteria</taxon>
        <taxon>Bacillati</taxon>
        <taxon>Bacillota</taxon>
        <taxon>Bacilli</taxon>
        <taxon>Bacillales</taxon>
        <taxon>Caryophanaceae</taxon>
        <taxon>Sporosarcina</taxon>
    </lineage>
</organism>
<feature type="transmembrane region" description="Helical" evidence="1">
    <location>
        <begin position="35"/>
        <end position="54"/>
    </location>
</feature>
<evidence type="ECO:0000313" key="3">
    <source>
        <dbReference type="Proteomes" id="UP001175097"/>
    </source>
</evidence>
<keyword evidence="1" id="KW-1133">Transmembrane helix</keyword>
<feature type="non-terminal residue" evidence="2">
    <location>
        <position position="1"/>
    </location>
</feature>
<evidence type="ECO:0000313" key="2">
    <source>
        <dbReference type="EMBL" id="MDN4608403.1"/>
    </source>
</evidence>
<dbReference type="RefSeq" id="WP_301244417.1">
    <property type="nucleotide sequence ID" value="NZ_JAROCC010000010.1"/>
</dbReference>